<gene>
    <name evidence="2" type="ORF">LSALG_LOCUS38590</name>
</gene>
<keyword evidence="3" id="KW-1185">Reference proteome</keyword>
<protein>
    <submittedName>
        <fullName evidence="2">Uncharacterized protein</fullName>
    </submittedName>
</protein>
<name>A0AA35ZVY9_LACSI</name>
<feature type="region of interest" description="Disordered" evidence="1">
    <location>
        <begin position="1"/>
        <end position="83"/>
    </location>
</feature>
<sequence>MFRDVPPSSKILEGYRALTPSDPRPLSNKSEGEDFDYETESDIRIEQDPPVRNKEDEPIRTEEHESVDIEQVEQIHNDPPVRTEATSSIHEVTPTLNDYVPSPPPSPKSTASIPITIAPMPPPVSSQPSTIDPVTIPIFIESTISHHTSATPISSVNVSDMGAHTSGFSTHVTPPISPIRTDDSKMIFGDDGDDDLDRFAYNYFQIRIDNEDELSTMKGELKSLHEKIDQLLLASKVSTSQAYSKTVVELILE</sequence>
<feature type="compositionally biased region" description="Basic and acidic residues" evidence="1">
    <location>
        <begin position="41"/>
        <end position="81"/>
    </location>
</feature>
<evidence type="ECO:0000313" key="2">
    <source>
        <dbReference type="EMBL" id="CAI9299909.1"/>
    </source>
</evidence>
<dbReference type="AlphaFoldDB" id="A0AA35ZVY9"/>
<evidence type="ECO:0000313" key="3">
    <source>
        <dbReference type="Proteomes" id="UP001177003"/>
    </source>
</evidence>
<accession>A0AA35ZVY9</accession>
<proteinExistence type="predicted"/>
<organism evidence="2 3">
    <name type="scientific">Lactuca saligna</name>
    <name type="common">Willowleaf lettuce</name>
    <dbReference type="NCBI Taxonomy" id="75948"/>
    <lineage>
        <taxon>Eukaryota</taxon>
        <taxon>Viridiplantae</taxon>
        <taxon>Streptophyta</taxon>
        <taxon>Embryophyta</taxon>
        <taxon>Tracheophyta</taxon>
        <taxon>Spermatophyta</taxon>
        <taxon>Magnoliopsida</taxon>
        <taxon>eudicotyledons</taxon>
        <taxon>Gunneridae</taxon>
        <taxon>Pentapetalae</taxon>
        <taxon>asterids</taxon>
        <taxon>campanulids</taxon>
        <taxon>Asterales</taxon>
        <taxon>Asteraceae</taxon>
        <taxon>Cichorioideae</taxon>
        <taxon>Cichorieae</taxon>
        <taxon>Lactucinae</taxon>
        <taxon>Lactuca</taxon>
    </lineage>
</organism>
<evidence type="ECO:0000256" key="1">
    <source>
        <dbReference type="SAM" id="MobiDB-lite"/>
    </source>
</evidence>
<dbReference type="EMBL" id="OX465084">
    <property type="protein sequence ID" value="CAI9299909.1"/>
    <property type="molecule type" value="Genomic_DNA"/>
</dbReference>
<reference evidence="2" key="1">
    <citation type="submission" date="2023-04" db="EMBL/GenBank/DDBJ databases">
        <authorList>
            <person name="Vijverberg K."/>
            <person name="Xiong W."/>
            <person name="Schranz E."/>
        </authorList>
    </citation>
    <scope>NUCLEOTIDE SEQUENCE</scope>
</reference>
<dbReference type="Proteomes" id="UP001177003">
    <property type="component" value="Chromosome 8"/>
</dbReference>